<dbReference type="PRINTS" id="PR00455">
    <property type="entry name" value="HTHTETR"/>
</dbReference>
<keyword evidence="3" id="KW-0804">Transcription</keyword>
<dbReference type="Pfam" id="PF00440">
    <property type="entry name" value="TetR_N"/>
    <property type="match status" value="1"/>
</dbReference>
<dbReference type="Pfam" id="PF17935">
    <property type="entry name" value="TetR_C_27"/>
    <property type="match status" value="1"/>
</dbReference>
<dbReference type="SUPFAM" id="SSF46689">
    <property type="entry name" value="Homeodomain-like"/>
    <property type="match status" value="1"/>
</dbReference>
<dbReference type="GO" id="GO:0000976">
    <property type="term" value="F:transcription cis-regulatory region binding"/>
    <property type="evidence" value="ECO:0007669"/>
    <property type="project" value="TreeGrafter"/>
</dbReference>
<dbReference type="KEGG" id="mtun:MTUNDRAET4_1102"/>
<gene>
    <name evidence="6" type="ORF">MTUNDRAET4_1102</name>
</gene>
<evidence type="ECO:0000256" key="2">
    <source>
        <dbReference type="ARBA" id="ARBA00023125"/>
    </source>
</evidence>
<dbReference type="PROSITE" id="PS50977">
    <property type="entry name" value="HTH_TETR_2"/>
    <property type="match status" value="1"/>
</dbReference>
<reference evidence="6 7" key="1">
    <citation type="submission" date="2019-03" db="EMBL/GenBank/DDBJ databases">
        <authorList>
            <person name="Kox A.R. M."/>
        </authorList>
    </citation>
    <scope>NUCLEOTIDE SEQUENCE [LARGE SCALE GENOMIC DNA]</scope>
    <source>
        <strain evidence="6">MTUNDRAET4 annotated genome</strain>
    </source>
</reference>
<dbReference type="InterPro" id="IPR009057">
    <property type="entry name" value="Homeodomain-like_sf"/>
</dbReference>
<dbReference type="InterPro" id="IPR050109">
    <property type="entry name" value="HTH-type_TetR-like_transc_reg"/>
</dbReference>
<dbReference type="InterPro" id="IPR023772">
    <property type="entry name" value="DNA-bd_HTH_TetR-type_CS"/>
</dbReference>
<evidence type="ECO:0000259" key="5">
    <source>
        <dbReference type="PROSITE" id="PS50977"/>
    </source>
</evidence>
<dbReference type="InterPro" id="IPR001647">
    <property type="entry name" value="HTH_TetR"/>
</dbReference>
<accession>A0A4U8YX34</accession>
<dbReference type="GO" id="GO:0003700">
    <property type="term" value="F:DNA-binding transcription factor activity"/>
    <property type="evidence" value="ECO:0007669"/>
    <property type="project" value="TreeGrafter"/>
</dbReference>
<name>A0A4U8YX34_METTU</name>
<dbReference type="InterPro" id="IPR041478">
    <property type="entry name" value="TetR_C_27"/>
</dbReference>
<dbReference type="AlphaFoldDB" id="A0A4U8YX34"/>
<sequence>MIHGFGSAAPFGLCELLKALRMNEKALTPDAILDATEAALRRFGPAKTSVIDVARALNVSHGSLYRHFDGKAELLDAVVARWLSRMAGPLSVIAAESGPAPERLRRWFDILMASARAKAENDPDLFGTYLELARLDRPVVADHLARLTVHVAKIIDDGVKQAAFTSVESGMTACAILDATLRFHHPLHAREWARPEMKLNFDAVWRLISRGLSR</sequence>
<evidence type="ECO:0000313" key="7">
    <source>
        <dbReference type="Proteomes" id="UP000294360"/>
    </source>
</evidence>
<evidence type="ECO:0000256" key="3">
    <source>
        <dbReference type="ARBA" id="ARBA00023163"/>
    </source>
</evidence>
<feature type="domain" description="HTH tetR-type" evidence="5">
    <location>
        <begin position="26"/>
        <end position="86"/>
    </location>
</feature>
<protein>
    <submittedName>
        <fullName evidence="6">Transcriptional regulator, TetR family</fullName>
    </submittedName>
</protein>
<organism evidence="6 7">
    <name type="scientific">Methylocella tundrae</name>
    <dbReference type="NCBI Taxonomy" id="227605"/>
    <lineage>
        <taxon>Bacteria</taxon>
        <taxon>Pseudomonadati</taxon>
        <taxon>Pseudomonadota</taxon>
        <taxon>Alphaproteobacteria</taxon>
        <taxon>Hyphomicrobiales</taxon>
        <taxon>Beijerinckiaceae</taxon>
        <taxon>Methylocella</taxon>
    </lineage>
</organism>
<dbReference type="Gene3D" id="1.10.357.10">
    <property type="entry name" value="Tetracycline Repressor, domain 2"/>
    <property type="match status" value="1"/>
</dbReference>
<keyword evidence="2 4" id="KW-0238">DNA-binding</keyword>
<dbReference type="PROSITE" id="PS01081">
    <property type="entry name" value="HTH_TETR_1"/>
    <property type="match status" value="1"/>
</dbReference>
<dbReference type="Proteomes" id="UP000294360">
    <property type="component" value="Chromosome"/>
</dbReference>
<feature type="DNA-binding region" description="H-T-H motif" evidence="4">
    <location>
        <begin position="49"/>
        <end position="68"/>
    </location>
</feature>
<dbReference type="PANTHER" id="PTHR30055">
    <property type="entry name" value="HTH-TYPE TRANSCRIPTIONAL REGULATOR RUTR"/>
    <property type="match status" value="1"/>
</dbReference>
<evidence type="ECO:0000256" key="1">
    <source>
        <dbReference type="ARBA" id="ARBA00023015"/>
    </source>
</evidence>
<keyword evidence="1" id="KW-0805">Transcription regulation</keyword>
<dbReference type="PANTHER" id="PTHR30055:SF151">
    <property type="entry name" value="TRANSCRIPTIONAL REGULATORY PROTEIN"/>
    <property type="match status" value="1"/>
</dbReference>
<proteinExistence type="predicted"/>
<dbReference type="EMBL" id="LR536450">
    <property type="protein sequence ID" value="VFU07995.1"/>
    <property type="molecule type" value="Genomic_DNA"/>
</dbReference>
<evidence type="ECO:0000256" key="4">
    <source>
        <dbReference type="PROSITE-ProRule" id="PRU00335"/>
    </source>
</evidence>
<evidence type="ECO:0000313" key="6">
    <source>
        <dbReference type="EMBL" id="VFU07995.1"/>
    </source>
</evidence>